<dbReference type="SMART" id="SM00640">
    <property type="entry name" value="Glyco_32"/>
    <property type="match status" value="1"/>
</dbReference>
<dbReference type="PANTHER" id="PTHR35279:SF1">
    <property type="entry name" value="ARABINANASE_LEVANSUCRASE_INVERTASE"/>
    <property type="match status" value="1"/>
</dbReference>
<dbReference type="EMBL" id="FOLG01000001">
    <property type="protein sequence ID" value="SFB85068.1"/>
    <property type="molecule type" value="Genomic_DNA"/>
</dbReference>
<dbReference type="Proteomes" id="UP000198728">
    <property type="component" value="Unassembled WGS sequence"/>
</dbReference>
<dbReference type="InterPro" id="IPR001362">
    <property type="entry name" value="Glyco_hydro_32"/>
</dbReference>
<keyword evidence="2" id="KW-0378">Hydrolase</keyword>
<evidence type="ECO:0000313" key="5">
    <source>
        <dbReference type="EMBL" id="SFB85068.1"/>
    </source>
</evidence>
<dbReference type="STRING" id="441112.SAMN04488094_101760"/>
<evidence type="ECO:0000259" key="4">
    <source>
        <dbReference type="Pfam" id="PF00251"/>
    </source>
</evidence>
<keyword evidence="6" id="KW-1185">Reference proteome</keyword>
<dbReference type="Gene3D" id="2.60.120.560">
    <property type="entry name" value="Exo-inulinase, domain 1"/>
    <property type="match status" value="1"/>
</dbReference>
<proteinExistence type="inferred from homology"/>
<sequence>MTQEPAKTSFANRPSLGQSAGMYASHGFLRSDIGDVDVVYDDGLFHLFHLVLPNHDFIAHAVSRDGMTWRRVKNAIFVGDPGHFDDDMLWTMHVSRDPERPGAWRMFYTGLSRAEYGRVQRVGMARSDDLYHWTRCEKANYPLEIEGSWYESRIDEGRSWVSFRDPFFYHDPEEGHRLLLAAARVNHGPVIRRGCVGVARETAPDQFEFEEPLHKPGLYDDVEVPNLFRLGGRYYLVGSIREDTKIHYWYADDLRGPYMNFDDNVLLPKGNYAARICQVEDRLLLFNFFQRREFVYGRETIGRLLPPPKELVAGKNGHLIPRSFGGFDTLAKSCTSITEPHELRTLFGNPHASVADGGGEIHISCISGYEAFLLPGERDDFRLRARIQLEGLGKCGLVLRSSDEGDGYFLALDLVKGYAQIRRWGANPHAEFEHAFTYEGLQRGSFLTHDPRESWETEIVAHGPYIEFSMNGQVTLCIADDAYSSGRIGFYTESAKVKLDNITVEDLHRAVAEEETVYTSTRQSDVPMSPDVPMGP</sequence>
<dbReference type="GO" id="GO:0004553">
    <property type="term" value="F:hydrolase activity, hydrolyzing O-glycosyl compounds"/>
    <property type="evidence" value="ECO:0007669"/>
    <property type="project" value="InterPro"/>
</dbReference>
<dbReference type="SUPFAM" id="SSF75005">
    <property type="entry name" value="Arabinanase/levansucrase/invertase"/>
    <property type="match status" value="1"/>
</dbReference>
<keyword evidence="3" id="KW-0326">Glycosidase</keyword>
<protein>
    <submittedName>
        <fullName evidence="5">Beta-fructofuranosidase</fullName>
    </submittedName>
</protein>
<dbReference type="InterPro" id="IPR013148">
    <property type="entry name" value="Glyco_hydro_32_N"/>
</dbReference>
<comment type="similarity">
    <text evidence="1">Belongs to the glycosyl hydrolase 32 family.</text>
</comment>
<dbReference type="PANTHER" id="PTHR35279">
    <property type="match status" value="1"/>
</dbReference>
<dbReference type="InterPro" id="IPR023296">
    <property type="entry name" value="Glyco_hydro_beta-prop_sf"/>
</dbReference>
<dbReference type="AlphaFoldDB" id="A0A1I1EI36"/>
<evidence type="ECO:0000313" key="6">
    <source>
        <dbReference type="Proteomes" id="UP000198728"/>
    </source>
</evidence>
<dbReference type="Pfam" id="PF00251">
    <property type="entry name" value="Glyco_hydro_32N"/>
    <property type="match status" value="1"/>
</dbReference>
<dbReference type="Gene3D" id="2.115.10.20">
    <property type="entry name" value="Glycosyl hydrolase domain, family 43"/>
    <property type="match status" value="1"/>
</dbReference>
<feature type="domain" description="Glycosyl hydrolase family 32 N-terminal" evidence="4">
    <location>
        <begin position="38"/>
        <end position="233"/>
    </location>
</feature>
<evidence type="ECO:0000256" key="1">
    <source>
        <dbReference type="ARBA" id="ARBA00009902"/>
    </source>
</evidence>
<reference evidence="5 6" key="1">
    <citation type="submission" date="2016-10" db="EMBL/GenBank/DDBJ databases">
        <authorList>
            <person name="de Groot N.N."/>
        </authorList>
    </citation>
    <scope>NUCLEOTIDE SEQUENCE [LARGE SCALE GENOMIC DNA]</scope>
    <source>
        <strain evidence="5 6">DSM 19548</strain>
    </source>
</reference>
<name>A0A1I1EI36_9RHOB</name>
<evidence type="ECO:0000256" key="3">
    <source>
        <dbReference type="ARBA" id="ARBA00023295"/>
    </source>
</evidence>
<dbReference type="GO" id="GO:0005975">
    <property type="term" value="P:carbohydrate metabolic process"/>
    <property type="evidence" value="ECO:0007669"/>
    <property type="project" value="InterPro"/>
</dbReference>
<gene>
    <name evidence="5" type="ORF">SAMN04488094_101760</name>
</gene>
<organism evidence="5 6">
    <name type="scientific">Tropicimonas isoalkanivorans</name>
    <dbReference type="NCBI Taxonomy" id="441112"/>
    <lineage>
        <taxon>Bacteria</taxon>
        <taxon>Pseudomonadati</taxon>
        <taxon>Pseudomonadota</taxon>
        <taxon>Alphaproteobacteria</taxon>
        <taxon>Rhodobacterales</taxon>
        <taxon>Roseobacteraceae</taxon>
        <taxon>Tropicimonas</taxon>
    </lineage>
</organism>
<accession>A0A1I1EI36</accession>
<dbReference type="CDD" id="cd18609">
    <property type="entry name" value="GH32-like"/>
    <property type="match status" value="1"/>
</dbReference>
<evidence type="ECO:0000256" key="2">
    <source>
        <dbReference type="ARBA" id="ARBA00022801"/>
    </source>
</evidence>